<dbReference type="AlphaFoldDB" id="A0AAV4I1Y3"/>
<comment type="caution">
    <text evidence="2">The sequence shown here is derived from an EMBL/GenBank/DDBJ whole genome shotgun (WGS) entry which is preliminary data.</text>
</comment>
<proteinExistence type="predicted"/>
<evidence type="ECO:0000256" key="1">
    <source>
        <dbReference type="SAM" id="SignalP"/>
    </source>
</evidence>
<accession>A0AAV4I1Y3</accession>
<keyword evidence="1" id="KW-0732">Signal</keyword>
<feature type="signal peptide" evidence="1">
    <location>
        <begin position="1"/>
        <end position="18"/>
    </location>
</feature>
<sequence length="386" mass="42454">MAFQTLFALCALFSYAVAILPCGTTGRKCIQDISQCDGTTCQCINPPFVWGDPFFMCYTRGQVAAESRNDPSFTTFNNETRNFPYPCRYLLTHLKQELKGRKRAVIGECEIKVHGFNTREKGKIVTHGADISIRVTYNNGSTVERSARKYGTAANGVNNFGISGSLSYNPDGPWFPSVNVMYADAPNKVFLKCKEDAPNNQVVFEFAACGIRITFVPYDTVLRRNQPQIPGLSVGVNCAHHPVWLSNDEVIGLAPTFQGGQLLSEIVLPGLTESQSLVNRAFFNGAVQNQPNASPGCDAGTYAVSACDDSNREDAYKNCFWMLLEAKFMKCVSKNGLDPVSLFARCVHTWCYANDCDSIITDLGVCAHIRGSLTDLNEFLNGDKCP</sequence>
<feature type="chain" id="PRO_5043472724" description="VWFD domain-containing protein" evidence="1">
    <location>
        <begin position="19"/>
        <end position="386"/>
    </location>
</feature>
<evidence type="ECO:0000313" key="2">
    <source>
        <dbReference type="EMBL" id="GFS04458.1"/>
    </source>
</evidence>
<dbReference type="EMBL" id="BMAT01009340">
    <property type="protein sequence ID" value="GFS04458.1"/>
    <property type="molecule type" value="Genomic_DNA"/>
</dbReference>
<reference evidence="2 3" key="1">
    <citation type="journal article" date="2021" name="Elife">
        <title>Chloroplast acquisition without the gene transfer in kleptoplastic sea slugs, Plakobranchus ocellatus.</title>
        <authorList>
            <person name="Maeda T."/>
            <person name="Takahashi S."/>
            <person name="Yoshida T."/>
            <person name="Shimamura S."/>
            <person name="Takaki Y."/>
            <person name="Nagai Y."/>
            <person name="Toyoda A."/>
            <person name="Suzuki Y."/>
            <person name="Arimoto A."/>
            <person name="Ishii H."/>
            <person name="Satoh N."/>
            <person name="Nishiyama T."/>
            <person name="Hasebe M."/>
            <person name="Maruyama T."/>
            <person name="Minagawa J."/>
            <person name="Obokata J."/>
            <person name="Shigenobu S."/>
        </authorList>
    </citation>
    <scope>NUCLEOTIDE SEQUENCE [LARGE SCALE GENOMIC DNA]</scope>
</reference>
<name>A0AAV4I1Y3_9GAST</name>
<dbReference type="Proteomes" id="UP000762676">
    <property type="component" value="Unassembled WGS sequence"/>
</dbReference>
<evidence type="ECO:0000313" key="3">
    <source>
        <dbReference type="Proteomes" id="UP000762676"/>
    </source>
</evidence>
<evidence type="ECO:0008006" key="4">
    <source>
        <dbReference type="Google" id="ProtNLM"/>
    </source>
</evidence>
<gene>
    <name evidence="2" type="ORF">ElyMa_004657300</name>
</gene>
<organism evidence="2 3">
    <name type="scientific">Elysia marginata</name>
    <dbReference type="NCBI Taxonomy" id="1093978"/>
    <lineage>
        <taxon>Eukaryota</taxon>
        <taxon>Metazoa</taxon>
        <taxon>Spiralia</taxon>
        <taxon>Lophotrochozoa</taxon>
        <taxon>Mollusca</taxon>
        <taxon>Gastropoda</taxon>
        <taxon>Heterobranchia</taxon>
        <taxon>Euthyneura</taxon>
        <taxon>Panpulmonata</taxon>
        <taxon>Sacoglossa</taxon>
        <taxon>Placobranchoidea</taxon>
        <taxon>Plakobranchidae</taxon>
        <taxon>Elysia</taxon>
    </lineage>
</organism>
<keyword evidence="3" id="KW-1185">Reference proteome</keyword>
<protein>
    <recommendedName>
        <fullName evidence="4">VWFD domain-containing protein</fullName>
    </recommendedName>
</protein>